<dbReference type="RefSeq" id="WP_039632186.1">
    <property type="nucleotide sequence ID" value="NZ_AYSO01000015.1"/>
</dbReference>
<dbReference type="AlphaFoldDB" id="A0A0C1R8S2"/>
<gene>
    <name evidence="5" type="ORF">U732_1293</name>
</gene>
<dbReference type="NCBIfam" id="NF033749">
    <property type="entry name" value="bact_hemeryth"/>
    <property type="match status" value="1"/>
</dbReference>
<accession>A0A0C1R8S2</accession>
<evidence type="ECO:0000259" key="4">
    <source>
        <dbReference type="Pfam" id="PF01814"/>
    </source>
</evidence>
<dbReference type="Proteomes" id="UP000031366">
    <property type="component" value="Unassembled WGS sequence"/>
</dbReference>
<dbReference type="STRING" id="29341.RSJ17_13755"/>
<evidence type="ECO:0000256" key="3">
    <source>
        <dbReference type="ARBA" id="ARBA00023004"/>
    </source>
</evidence>
<dbReference type="InterPro" id="IPR050669">
    <property type="entry name" value="Hemerythrin"/>
</dbReference>
<dbReference type="InterPro" id="IPR016131">
    <property type="entry name" value="Haemerythrin_Fe_BS"/>
</dbReference>
<dbReference type="Pfam" id="PF01814">
    <property type="entry name" value="Hemerythrin"/>
    <property type="match status" value="1"/>
</dbReference>
<dbReference type="PANTHER" id="PTHR37164">
    <property type="entry name" value="BACTERIOHEMERYTHRIN"/>
    <property type="match status" value="1"/>
</dbReference>
<protein>
    <submittedName>
        <fullName evidence="5">Hemerythrin-like metal-binding domain protein</fullName>
    </submittedName>
</protein>
<proteinExistence type="inferred from homology"/>
<keyword evidence="3" id="KW-0408">Iron</keyword>
<organism evidence="5 6">
    <name type="scientific">Clostridium argentinense CDC 2741</name>
    <dbReference type="NCBI Taxonomy" id="1418104"/>
    <lineage>
        <taxon>Bacteria</taxon>
        <taxon>Bacillati</taxon>
        <taxon>Bacillota</taxon>
        <taxon>Clostridia</taxon>
        <taxon>Eubacteriales</taxon>
        <taxon>Clostridiaceae</taxon>
        <taxon>Clostridium</taxon>
    </lineage>
</organism>
<dbReference type="PROSITE" id="PS00550">
    <property type="entry name" value="HEMERYTHRINS"/>
    <property type="match status" value="1"/>
</dbReference>
<evidence type="ECO:0000313" key="5">
    <source>
        <dbReference type="EMBL" id="KIE46916.1"/>
    </source>
</evidence>
<comment type="similarity">
    <text evidence="1">Belongs to the hemerythrin family.</text>
</comment>
<dbReference type="InterPro" id="IPR012827">
    <property type="entry name" value="Hemerythrin_metal-bd"/>
</dbReference>
<dbReference type="OrthoDB" id="9797092at2"/>
<comment type="caution">
    <text evidence="5">The sequence shown here is derived from an EMBL/GenBank/DDBJ whole genome shotgun (WGS) entry which is preliminary data.</text>
</comment>
<dbReference type="SUPFAM" id="SSF47188">
    <property type="entry name" value="Hemerythrin-like"/>
    <property type="match status" value="1"/>
</dbReference>
<dbReference type="PANTHER" id="PTHR37164:SF1">
    <property type="entry name" value="BACTERIOHEMERYTHRIN"/>
    <property type="match status" value="1"/>
</dbReference>
<sequence>MNSWKDEYITGVELIDEQHKKLIEIADDLYKLLKNQFITDKYDRIVQILNDLKDYAVFHFKSEEEYMLSIGYKKYLSHKVEHDDFIAKINSFDLKEIDESQQRYLIEILEFVIKWIDGHILKRDKLIALEQN</sequence>
<dbReference type="EMBL" id="AYSO01000015">
    <property type="protein sequence ID" value="KIE46916.1"/>
    <property type="molecule type" value="Genomic_DNA"/>
</dbReference>
<keyword evidence="2" id="KW-0479">Metal-binding</keyword>
<evidence type="ECO:0000256" key="2">
    <source>
        <dbReference type="ARBA" id="ARBA00022723"/>
    </source>
</evidence>
<evidence type="ECO:0000313" key="6">
    <source>
        <dbReference type="Proteomes" id="UP000031366"/>
    </source>
</evidence>
<keyword evidence="6" id="KW-1185">Reference proteome</keyword>
<evidence type="ECO:0000256" key="1">
    <source>
        <dbReference type="ARBA" id="ARBA00010587"/>
    </source>
</evidence>
<dbReference type="NCBIfam" id="TIGR02481">
    <property type="entry name" value="hemeryth_dom"/>
    <property type="match status" value="1"/>
</dbReference>
<dbReference type="CDD" id="cd12107">
    <property type="entry name" value="Hemerythrin"/>
    <property type="match status" value="1"/>
</dbReference>
<feature type="domain" description="Hemerythrin-like" evidence="4">
    <location>
        <begin position="10"/>
        <end position="126"/>
    </location>
</feature>
<dbReference type="InterPro" id="IPR035938">
    <property type="entry name" value="Hemerythrin-like_sf"/>
</dbReference>
<name>A0A0C1R8S2_9CLOT</name>
<dbReference type="Gene3D" id="1.20.120.50">
    <property type="entry name" value="Hemerythrin-like"/>
    <property type="match status" value="1"/>
</dbReference>
<dbReference type="GO" id="GO:0046872">
    <property type="term" value="F:metal ion binding"/>
    <property type="evidence" value="ECO:0007669"/>
    <property type="project" value="UniProtKB-KW"/>
</dbReference>
<dbReference type="InterPro" id="IPR012312">
    <property type="entry name" value="Hemerythrin-like"/>
</dbReference>
<reference evidence="5 6" key="1">
    <citation type="journal article" date="2015" name="Infect. Genet. Evol.">
        <title>Genomic sequences of six botulinum neurotoxin-producing strains representing three clostridial species illustrate the mobility and diversity of botulinum neurotoxin genes.</title>
        <authorList>
            <person name="Smith T.J."/>
            <person name="Hill K.K."/>
            <person name="Xie G."/>
            <person name="Foley B.T."/>
            <person name="Williamson C.H."/>
            <person name="Foster J.T."/>
            <person name="Johnson S.L."/>
            <person name="Chertkov O."/>
            <person name="Teshima H."/>
            <person name="Gibbons H.S."/>
            <person name="Johnsky L.A."/>
            <person name="Karavis M.A."/>
            <person name="Smith L.A."/>
        </authorList>
    </citation>
    <scope>NUCLEOTIDE SEQUENCE [LARGE SCALE GENOMIC DNA]</scope>
    <source>
        <strain evidence="5 6">CDC 2741</strain>
    </source>
</reference>